<keyword evidence="14" id="KW-0675">Receptor</keyword>
<protein>
    <submittedName>
        <fullName evidence="14">TonB-dependent receptor</fullName>
    </submittedName>
</protein>
<comment type="subcellular location">
    <subcellularLocation>
        <location evidence="1 12">Cell outer membrane</location>
        <topology evidence="1 12">Multi-pass membrane protein</topology>
    </subcellularLocation>
</comment>
<keyword evidence="4" id="KW-0410">Iron transport</keyword>
<evidence type="ECO:0000313" key="14">
    <source>
        <dbReference type="EMBL" id="AUN32981.1"/>
    </source>
</evidence>
<evidence type="ECO:0000256" key="12">
    <source>
        <dbReference type="PROSITE-ProRule" id="PRU01360"/>
    </source>
</evidence>
<dbReference type="GO" id="GO:0009279">
    <property type="term" value="C:cell outer membrane"/>
    <property type="evidence" value="ECO:0007669"/>
    <property type="project" value="UniProtKB-SubCell"/>
</dbReference>
<dbReference type="EMBL" id="CP025613">
    <property type="protein sequence ID" value="AUN32981.1"/>
    <property type="molecule type" value="Genomic_DNA"/>
</dbReference>
<dbReference type="RefSeq" id="WP_102114507.1">
    <property type="nucleotide sequence ID" value="NZ_BMGN01000001.1"/>
</dbReference>
<keyword evidence="9 13" id="KW-0798">TonB box</keyword>
<keyword evidence="11 12" id="KW-0998">Cell outer membrane</keyword>
<evidence type="ECO:0000256" key="5">
    <source>
        <dbReference type="ARBA" id="ARBA00022692"/>
    </source>
</evidence>
<keyword evidence="10 12" id="KW-0472">Membrane</keyword>
<dbReference type="InterPro" id="IPR037066">
    <property type="entry name" value="Plug_dom_sf"/>
</dbReference>
<proteinExistence type="inferred from homology"/>
<dbReference type="SUPFAM" id="SSF56935">
    <property type="entry name" value="Porins"/>
    <property type="match status" value="1"/>
</dbReference>
<keyword evidence="8" id="KW-0406">Ion transport</keyword>
<keyword evidence="5 12" id="KW-0812">Transmembrane</keyword>
<dbReference type="GO" id="GO:0015344">
    <property type="term" value="F:siderophore uptake transmembrane transporter activity"/>
    <property type="evidence" value="ECO:0007669"/>
    <property type="project" value="TreeGrafter"/>
</dbReference>
<accession>A0A2K9NIW2</accession>
<organism evidence="14 15">
    <name type="scientific">Niveispirillum cyanobacteriorum</name>
    <dbReference type="NCBI Taxonomy" id="1612173"/>
    <lineage>
        <taxon>Bacteria</taxon>
        <taxon>Pseudomonadati</taxon>
        <taxon>Pseudomonadota</taxon>
        <taxon>Alphaproteobacteria</taxon>
        <taxon>Rhodospirillales</taxon>
        <taxon>Azospirillaceae</taxon>
        <taxon>Niveispirillum</taxon>
    </lineage>
</organism>
<evidence type="ECO:0000313" key="15">
    <source>
        <dbReference type="Proteomes" id="UP000234752"/>
    </source>
</evidence>
<dbReference type="PANTHER" id="PTHR32552">
    <property type="entry name" value="FERRICHROME IRON RECEPTOR-RELATED"/>
    <property type="match status" value="1"/>
</dbReference>
<dbReference type="Pfam" id="PF00593">
    <property type="entry name" value="TonB_dep_Rec_b-barrel"/>
    <property type="match status" value="1"/>
</dbReference>
<evidence type="ECO:0000256" key="13">
    <source>
        <dbReference type="RuleBase" id="RU003357"/>
    </source>
</evidence>
<keyword evidence="6" id="KW-0732">Signal</keyword>
<dbReference type="PROSITE" id="PS52016">
    <property type="entry name" value="TONB_DEPENDENT_REC_3"/>
    <property type="match status" value="1"/>
</dbReference>
<dbReference type="PANTHER" id="PTHR32552:SF89">
    <property type="entry name" value="CATECHOLATE SIDEROPHORE RECEPTOR FIU"/>
    <property type="match status" value="1"/>
</dbReference>
<evidence type="ECO:0000256" key="9">
    <source>
        <dbReference type="ARBA" id="ARBA00023077"/>
    </source>
</evidence>
<dbReference type="KEGG" id="ncb:C0V82_21430"/>
<dbReference type="InterPro" id="IPR036942">
    <property type="entry name" value="Beta-barrel_TonB_sf"/>
</dbReference>
<dbReference type="AlphaFoldDB" id="A0A2K9NIW2"/>
<name>A0A2K9NIW2_9PROT</name>
<dbReference type="InterPro" id="IPR012910">
    <property type="entry name" value="Plug_dom"/>
</dbReference>
<evidence type="ECO:0000256" key="2">
    <source>
        <dbReference type="ARBA" id="ARBA00022448"/>
    </source>
</evidence>
<dbReference type="Pfam" id="PF07715">
    <property type="entry name" value="Plug"/>
    <property type="match status" value="1"/>
</dbReference>
<keyword evidence="2 12" id="KW-0813">Transport</keyword>
<evidence type="ECO:0000256" key="8">
    <source>
        <dbReference type="ARBA" id="ARBA00023065"/>
    </source>
</evidence>
<evidence type="ECO:0000256" key="11">
    <source>
        <dbReference type="ARBA" id="ARBA00023237"/>
    </source>
</evidence>
<keyword evidence="15" id="KW-1185">Reference proteome</keyword>
<dbReference type="InterPro" id="IPR039426">
    <property type="entry name" value="TonB-dep_rcpt-like"/>
</dbReference>
<comment type="similarity">
    <text evidence="12 13">Belongs to the TonB-dependent receptor family.</text>
</comment>
<keyword evidence="14" id="KW-0614">Plasmid</keyword>
<evidence type="ECO:0000256" key="10">
    <source>
        <dbReference type="ARBA" id="ARBA00023136"/>
    </source>
</evidence>
<evidence type="ECO:0000256" key="7">
    <source>
        <dbReference type="ARBA" id="ARBA00023004"/>
    </source>
</evidence>
<reference evidence="14 15" key="1">
    <citation type="submission" date="2017-12" db="EMBL/GenBank/DDBJ databases">
        <title>Genomes of bacteria within cyanobacterial aggregates.</title>
        <authorList>
            <person name="Cai H."/>
        </authorList>
    </citation>
    <scope>NUCLEOTIDE SEQUENCE [LARGE SCALE GENOMIC DNA]</scope>
    <source>
        <strain evidence="14 15">TH16</strain>
        <plasmid evidence="14 15">unnamed1</plasmid>
    </source>
</reference>
<geneLocation type="plasmid" evidence="14 15">
    <name>unnamed1</name>
</geneLocation>
<evidence type="ECO:0000256" key="1">
    <source>
        <dbReference type="ARBA" id="ARBA00004571"/>
    </source>
</evidence>
<keyword evidence="3 12" id="KW-1134">Transmembrane beta strand</keyword>
<sequence length="814" mass="87614">MTKFDKKLLTGAAFAALLLPAIGAAQAQDAQQGGLLEEIIVTGVARSDGIKKLDASFSITTADAEAIAEQQPASTADLLKIVPGVWVESSSGTSGANIDVRGFPGGGDAPFITVQLDGSPLFPPPTLSFLENSTLFRLDDTVERVEVLRGGPSPIFSNGQPGATINFIQRKGKEDPEGSLKLTVGDEGLYRFDTYYQGALDKDLLFSVGGFYRTSDGIRDTEFPADRGGQVSGNITKVLENGEVTFYGRYTDDKNAFYTAIPLLSSNNGKTIKEFPGFDAGKGTFLGNELRNVVLEVTPGATPGTIRRDFADGRGVKAAVVGNTIDLTFGEWTVSNKMNYLKGQADTRGLFTGANPQTLGSFISGQIASANANAAVVAAAGRTATAGSASFANGGAAITDLNMQVITAGLWSVDKDIESFTDDIRFSREIFDGNTITIGAYFADYSSKDLWYLGNNVLMTATPNAKLINLTLNNGAKVTRNGFVGTSFFDVNASYNGQNVAAFIADEWALTDDLRIDVGGRVERQKVNATLENVSTMDLDGNPLTLANNATSVLNGSFRTLDYANTETSWTAGVNYYLTGDLSVFGRLNSGFKFPQFDNLRDGQDQMQKIDQQEVGLKTRTSDYAAYVTFFHNKFEGLPFQQFIINPDGSQTQLTRIGGSKAYGVEFELMVMPVENLNLALRGNYQKGEFKDFGPNSGNQVQRQPKIQFTFSPSYDVPMDWGKLRFFASYNYTGARWADVENAQRLPSFDTIDAGISADIGDDVTVMLSGTNLTDELGLTEGNARIIGGANTSGVFMGRPIFGRNVKMSVATKF</sequence>
<keyword evidence="7" id="KW-0408">Iron</keyword>
<dbReference type="Gene3D" id="2.170.130.10">
    <property type="entry name" value="TonB-dependent receptor, plug domain"/>
    <property type="match status" value="1"/>
</dbReference>
<dbReference type="InterPro" id="IPR000531">
    <property type="entry name" value="Beta-barrel_TonB"/>
</dbReference>
<evidence type="ECO:0000256" key="6">
    <source>
        <dbReference type="ARBA" id="ARBA00022729"/>
    </source>
</evidence>
<evidence type="ECO:0000256" key="4">
    <source>
        <dbReference type="ARBA" id="ARBA00022496"/>
    </source>
</evidence>
<dbReference type="OrthoDB" id="7277632at2"/>
<evidence type="ECO:0000256" key="3">
    <source>
        <dbReference type="ARBA" id="ARBA00022452"/>
    </source>
</evidence>
<dbReference type="Gene3D" id="2.40.170.20">
    <property type="entry name" value="TonB-dependent receptor, beta-barrel domain"/>
    <property type="match status" value="1"/>
</dbReference>
<gene>
    <name evidence="14" type="ORF">C0V82_21430</name>
</gene>
<dbReference type="Proteomes" id="UP000234752">
    <property type="component" value="Plasmid unnamed1"/>
</dbReference>